<evidence type="ECO:0000256" key="9">
    <source>
        <dbReference type="ARBA" id="ARBA00033063"/>
    </source>
</evidence>
<evidence type="ECO:0000256" key="1">
    <source>
        <dbReference type="ARBA" id="ARBA00004442"/>
    </source>
</evidence>
<evidence type="ECO:0000256" key="2">
    <source>
        <dbReference type="ARBA" id="ARBA00010248"/>
    </source>
</evidence>
<evidence type="ECO:0000256" key="11">
    <source>
        <dbReference type="SAM" id="SignalP"/>
    </source>
</evidence>
<keyword evidence="6 11" id="KW-0732">Signal</keyword>
<keyword evidence="16" id="KW-1185">Reference proteome</keyword>
<comment type="subcellular location">
    <subcellularLocation>
        <location evidence="1">Cell outer membrane</location>
    </subcellularLocation>
</comment>
<comment type="similarity">
    <text evidence="2">Belongs to the TamA family.</text>
</comment>
<sequence>MRRLAFLLWLISSPVIAAIHYQVDGGNQPQRANVEAFLKAQNLSNDNSDEFIIAHSQQQVSEALEALGYFSSRVQIKVHRSHHDILVDVHIILNQPVRITQFDWQLSGQLKDSADFKRLFKKQAPHQGDIFNSGDYDAFKSAVNEYASSHGYFDGHFTQAKVDVTRAKHAAVIHLHYDSGVRYRIGKIDFSNPEVPTKLLTGLANFSLGDPYNAQKVASYSQSLNQTGYFRSVLVTPQIGKRKNGQVDLNVDLRRKSANSFGIGLGYSTDEDVKGKFKWNHPWVNRWGHQFNASIEASKTDQTISTEYRIPVTNPVNDYIALQTGYQREVDNDTDSRSHLITLLRQWDWDPQWTPQIFFKTLYEDYRQGTQNNSTLLFMPGFSLSRLRTKGPKADPYWGDSESLMAEVSSPWWFSDVTLTKIKAHTKWLRSFGRSRIIARATGGAIMVNHISDVPASMRFFAGGDESIRGYGYKSIAPRDSSGKLIGGKYLVTGSLEYSYRFADKWRAAVFYDTGTAANNFDEPLYAGAGVGLRWLTPIGPVRLDFAKPLVKSEGNDHWRIHFSIGSDL</sequence>
<dbReference type="RefSeq" id="WP_165872611.1">
    <property type="nucleotide sequence ID" value="NZ_OU594967.1"/>
</dbReference>
<dbReference type="PANTHER" id="PTHR12815">
    <property type="entry name" value="SORTING AND ASSEMBLY MACHINERY SAMM50 PROTEIN FAMILY MEMBER"/>
    <property type="match status" value="1"/>
</dbReference>
<name>A0A4R1KGR1_9GAMM</name>
<keyword evidence="8" id="KW-0998">Cell outer membrane</keyword>
<feature type="domain" description="Bacterial surface antigen (D15)" evidence="12">
    <location>
        <begin position="257"/>
        <end position="567"/>
    </location>
</feature>
<dbReference type="Pfam" id="PF01103">
    <property type="entry name" value="Omp85"/>
    <property type="match status" value="1"/>
</dbReference>
<evidence type="ECO:0000256" key="3">
    <source>
        <dbReference type="ARBA" id="ARBA00015419"/>
    </source>
</evidence>
<evidence type="ECO:0000256" key="7">
    <source>
        <dbReference type="ARBA" id="ARBA00023136"/>
    </source>
</evidence>
<organism evidence="15 16">
    <name type="scientific">Celerinatantimonas diazotrophica</name>
    <dbReference type="NCBI Taxonomy" id="412034"/>
    <lineage>
        <taxon>Bacteria</taxon>
        <taxon>Pseudomonadati</taxon>
        <taxon>Pseudomonadota</taxon>
        <taxon>Gammaproteobacteria</taxon>
        <taxon>Celerinatantimonadaceae</taxon>
        <taxon>Celerinatantimonas</taxon>
    </lineage>
</organism>
<protein>
    <recommendedName>
        <fullName evidence="3">Translocation and assembly module subunit TamA</fullName>
    </recommendedName>
    <alternativeName>
        <fullName evidence="9">Autotransporter assembly factor TamA</fullName>
    </alternativeName>
</protein>
<dbReference type="Gene3D" id="2.40.160.50">
    <property type="entry name" value="membrane protein fhac: a member of the omp85/tpsb transporter family"/>
    <property type="match status" value="1"/>
</dbReference>
<keyword evidence="5" id="KW-0812">Transmembrane</keyword>
<dbReference type="GO" id="GO:0009279">
    <property type="term" value="C:cell outer membrane"/>
    <property type="evidence" value="ECO:0007669"/>
    <property type="project" value="UniProtKB-SubCell"/>
</dbReference>
<keyword evidence="7" id="KW-0472">Membrane</keyword>
<evidence type="ECO:0000313" key="15">
    <source>
        <dbReference type="EMBL" id="TCK63956.1"/>
    </source>
</evidence>
<dbReference type="InterPro" id="IPR000184">
    <property type="entry name" value="Bac_surfAg_D15"/>
</dbReference>
<dbReference type="InterPro" id="IPR010827">
    <property type="entry name" value="BamA/TamA_POTRA"/>
</dbReference>
<comment type="subunit">
    <text evidence="10">Interacts with TamB to form the translocation and assembly module (TAM).</text>
</comment>
<evidence type="ECO:0000256" key="8">
    <source>
        <dbReference type="ARBA" id="ARBA00023237"/>
    </source>
</evidence>
<evidence type="ECO:0000313" key="16">
    <source>
        <dbReference type="Proteomes" id="UP000295565"/>
    </source>
</evidence>
<feature type="domain" description="TamA POTRA" evidence="14">
    <location>
        <begin position="21"/>
        <end position="91"/>
    </location>
</feature>
<evidence type="ECO:0000259" key="14">
    <source>
        <dbReference type="Pfam" id="PF17243"/>
    </source>
</evidence>
<evidence type="ECO:0000259" key="12">
    <source>
        <dbReference type="Pfam" id="PF01103"/>
    </source>
</evidence>
<keyword evidence="4" id="KW-1134">Transmembrane beta strand</keyword>
<dbReference type="Pfam" id="PF07244">
    <property type="entry name" value="POTRA"/>
    <property type="match status" value="1"/>
</dbReference>
<gene>
    <name evidence="15" type="ORF">EV690_0070</name>
</gene>
<dbReference type="Proteomes" id="UP000295565">
    <property type="component" value="Unassembled WGS sequence"/>
</dbReference>
<dbReference type="InterPro" id="IPR035243">
    <property type="entry name" value="TamA_POTRA_Dom_1"/>
</dbReference>
<feature type="domain" description="POTRA" evidence="13">
    <location>
        <begin position="183"/>
        <end position="254"/>
    </location>
</feature>
<dbReference type="EMBL" id="SMGD01000001">
    <property type="protein sequence ID" value="TCK63956.1"/>
    <property type="molecule type" value="Genomic_DNA"/>
</dbReference>
<feature type="chain" id="PRO_5020998825" description="Translocation and assembly module subunit TamA" evidence="11">
    <location>
        <begin position="18"/>
        <end position="569"/>
    </location>
</feature>
<dbReference type="Gene3D" id="3.10.20.310">
    <property type="entry name" value="membrane protein fhac"/>
    <property type="match status" value="3"/>
</dbReference>
<dbReference type="Pfam" id="PF17243">
    <property type="entry name" value="POTRA_TamA_1"/>
    <property type="match status" value="1"/>
</dbReference>
<feature type="signal peptide" evidence="11">
    <location>
        <begin position="1"/>
        <end position="17"/>
    </location>
</feature>
<evidence type="ECO:0000256" key="5">
    <source>
        <dbReference type="ARBA" id="ARBA00022692"/>
    </source>
</evidence>
<reference evidence="15 16" key="1">
    <citation type="submission" date="2019-03" db="EMBL/GenBank/DDBJ databases">
        <title>Genomic Encyclopedia of Type Strains, Phase IV (KMG-IV): sequencing the most valuable type-strain genomes for metagenomic binning, comparative biology and taxonomic classification.</title>
        <authorList>
            <person name="Goeker M."/>
        </authorList>
    </citation>
    <scope>NUCLEOTIDE SEQUENCE [LARGE SCALE GENOMIC DNA]</scope>
    <source>
        <strain evidence="15 16">DSM 18577</strain>
    </source>
</reference>
<accession>A0A4R1KGR1</accession>
<dbReference type="InterPro" id="IPR039910">
    <property type="entry name" value="D15-like"/>
</dbReference>
<evidence type="ECO:0000256" key="4">
    <source>
        <dbReference type="ARBA" id="ARBA00022452"/>
    </source>
</evidence>
<dbReference type="GO" id="GO:0009306">
    <property type="term" value="P:protein secretion"/>
    <property type="evidence" value="ECO:0007669"/>
    <property type="project" value="TreeGrafter"/>
</dbReference>
<evidence type="ECO:0000259" key="13">
    <source>
        <dbReference type="Pfam" id="PF07244"/>
    </source>
</evidence>
<comment type="caution">
    <text evidence="15">The sequence shown here is derived from an EMBL/GenBank/DDBJ whole genome shotgun (WGS) entry which is preliminary data.</text>
</comment>
<proteinExistence type="inferred from homology"/>
<evidence type="ECO:0000256" key="10">
    <source>
        <dbReference type="ARBA" id="ARBA00093548"/>
    </source>
</evidence>
<evidence type="ECO:0000256" key="6">
    <source>
        <dbReference type="ARBA" id="ARBA00022729"/>
    </source>
</evidence>
<dbReference type="AlphaFoldDB" id="A0A4R1KGR1"/>
<dbReference type="PANTHER" id="PTHR12815:SF47">
    <property type="entry name" value="TRANSLOCATION AND ASSEMBLY MODULE SUBUNIT TAMA"/>
    <property type="match status" value="1"/>
</dbReference>
<dbReference type="GO" id="GO:0097347">
    <property type="term" value="C:TAM protein secretion complex"/>
    <property type="evidence" value="ECO:0007669"/>
    <property type="project" value="TreeGrafter"/>
</dbReference>